<dbReference type="AlphaFoldDB" id="A0A5N5ERF6"/>
<dbReference type="Proteomes" id="UP000326907">
    <property type="component" value="Unassembled WGS sequence"/>
</dbReference>
<protein>
    <submittedName>
        <fullName evidence="3">Phosphotransferase</fullName>
    </submittedName>
</protein>
<gene>
    <name evidence="3" type="ORF">F5983_07325</name>
</gene>
<dbReference type="RefSeq" id="WP_151509528.1">
    <property type="nucleotide sequence ID" value="NZ_VYUA01000004.1"/>
</dbReference>
<dbReference type="GO" id="GO:0016740">
    <property type="term" value="F:transferase activity"/>
    <property type="evidence" value="ECO:0007669"/>
    <property type="project" value="UniProtKB-KW"/>
</dbReference>
<organism evidence="3 4">
    <name type="scientific">Streptomyces arboris</name>
    <dbReference type="NCBI Taxonomy" id="2600619"/>
    <lineage>
        <taxon>Bacteria</taxon>
        <taxon>Bacillati</taxon>
        <taxon>Actinomycetota</taxon>
        <taxon>Actinomycetes</taxon>
        <taxon>Kitasatosporales</taxon>
        <taxon>Streptomycetaceae</taxon>
        <taxon>Streptomyces</taxon>
    </lineage>
</organism>
<keyword evidence="4" id="KW-1185">Reference proteome</keyword>
<dbReference type="Gene3D" id="3.90.1200.10">
    <property type="match status" value="1"/>
</dbReference>
<evidence type="ECO:0000256" key="1">
    <source>
        <dbReference type="SAM" id="MobiDB-lite"/>
    </source>
</evidence>
<name>A0A5N5ERF6_9ACTN</name>
<feature type="domain" description="Aminoglycoside phosphotransferase" evidence="2">
    <location>
        <begin position="106"/>
        <end position="192"/>
    </location>
</feature>
<proteinExistence type="predicted"/>
<comment type="caution">
    <text evidence="3">The sequence shown here is derived from an EMBL/GenBank/DDBJ whole genome shotgun (WGS) entry which is preliminary data.</text>
</comment>
<accession>A0A5N5ERF6</accession>
<dbReference type="InterPro" id="IPR002575">
    <property type="entry name" value="Aminoglycoside_PTrfase"/>
</dbReference>
<feature type="region of interest" description="Disordered" evidence="1">
    <location>
        <begin position="1"/>
        <end position="27"/>
    </location>
</feature>
<keyword evidence="3" id="KW-0808">Transferase</keyword>
<reference evidence="3 4" key="1">
    <citation type="submission" date="2019-09" db="EMBL/GenBank/DDBJ databases">
        <authorList>
            <person name="Liu P."/>
        </authorList>
    </citation>
    <scope>NUCLEOTIDE SEQUENCE [LARGE SCALE GENOMIC DNA]</scope>
    <source>
        <strain evidence="3 4">TRM68085</strain>
    </source>
</reference>
<evidence type="ECO:0000259" key="2">
    <source>
        <dbReference type="Pfam" id="PF01636"/>
    </source>
</evidence>
<dbReference type="EMBL" id="VYUA01000004">
    <property type="protein sequence ID" value="KAB2593407.1"/>
    <property type="molecule type" value="Genomic_DNA"/>
</dbReference>
<dbReference type="SUPFAM" id="SSF56112">
    <property type="entry name" value="Protein kinase-like (PK-like)"/>
    <property type="match status" value="1"/>
</dbReference>
<dbReference type="InterPro" id="IPR011009">
    <property type="entry name" value="Kinase-like_dom_sf"/>
</dbReference>
<evidence type="ECO:0000313" key="3">
    <source>
        <dbReference type="EMBL" id="KAB2593407.1"/>
    </source>
</evidence>
<sequence length="276" mass="30332">MTDPVDQAPGSSHPTDEPPETELAGGGMTVVVRIGDTVRRPVRSWSASVHLLLDRLRTAGFTGAPRFLGFDERGRETLDHLDGHVGNYPLSAEVRSEHALSSAGRLLRAYHDATTELAAEDLAGWQFAALYPVEVICHGDFAPYNCVFTGETATGIIDFDGARPGPRAWDLAYALYRFAPLTRSANTDGFGKAEEQAHRARLFLDAYGCTRNQRIAALNAVAVRLQSLVEFMRRSAADGDENFARHIADGHADLYLRDIDHIKANTATWQKYIANH</sequence>
<evidence type="ECO:0000313" key="4">
    <source>
        <dbReference type="Proteomes" id="UP000326907"/>
    </source>
</evidence>
<dbReference type="Pfam" id="PF01636">
    <property type="entry name" value="APH"/>
    <property type="match status" value="1"/>
</dbReference>